<protein>
    <recommendedName>
        <fullName evidence="4">Transmembrane protein</fullName>
    </recommendedName>
</protein>
<dbReference type="EMBL" id="NCKW01020115">
    <property type="protein sequence ID" value="POM59038.1"/>
    <property type="molecule type" value="Genomic_DNA"/>
</dbReference>
<keyword evidence="1" id="KW-0812">Transmembrane</keyword>
<keyword evidence="1" id="KW-1133">Transmembrane helix</keyword>
<dbReference type="OrthoDB" id="105688at2759"/>
<feature type="transmembrane region" description="Helical" evidence="1">
    <location>
        <begin position="261"/>
        <end position="280"/>
    </location>
</feature>
<feature type="transmembrane region" description="Helical" evidence="1">
    <location>
        <begin position="112"/>
        <end position="134"/>
    </location>
</feature>
<dbReference type="Proteomes" id="UP000237271">
    <property type="component" value="Unassembled WGS sequence"/>
</dbReference>
<feature type="transmembrane region" description="Helical" evidence="1">
    <location>
        <begin position="84"/>
        <end position="100"/>
    </location>
</feature>
<reference evidence="2 3" key="1">
    <citation type="journal article" date="2017" name="Genome Biol. Evol.">
        <title>Phytophthora megakarya and P. palmivora, closely related causal agents of cacao black pod rot, underwent increases in genome sizes and gene numbers by different mechanisms.</title>
        <authorList>
            <person name="Ali S.S."/>
            <person name="Shao J."/>
            <person name="Lary D.J."/>
            <person name="Kronmiller B."/>
            <person name="Shen D."/>
            <person name="Strem M.D."/>
            <person name="Amoako-Attah I."/>
            <person name="Akrofi A.Y."/>
            <person name="Begoude B.A."/>
            <person name="Ten Hoopen G.M."/>
            <person name="Coulibaly K."/>
            <person name="Kebe B.I."/>
            <person name="Melnick R.L."/>
            <person name="Guiltinan M.J."/>
            <person name="Tyler B.M."/>
            <person name="Meinhardt L.W."/>
            <person name="Bailey B.A."/>
        </authorList>
    </citation>
    <scope>NUCLEOTIDE SEQUENCE [LARGE SCALE GENOMIC DNA]</scope>
    <source>
        <strain evidence="3">sbr112.9</strain>
    </source>
</reference>
<feature type="transmembrane region" description="Helical" evidence="1">
    <location>
        <begin position="479"/>
        <end position="501"/>
    </location>
</feature>
<feature type="transmembrane region" description="Helical" evidence="1">
    <location>
        <begin position="140"/>
        <end position="162"/>
    </location>
</feature>
<feature type="transmembrane region" description="Helical" evidence="1">
    <location>
        <begin position="43"/>
        <end position="64"/>
    </location>
</feature>
<proteinExistence type="predicted"/>
<evidence type="ECO:0000313" key="3">
    <source>
        <dbReference type="Proteomes" id="UP000237271"/>
    </source>
</evidence>
<accession>A0A2P4X0F6</accession>
<comment type="caution">
    <text evidence="2">The sequence shown here is derived from an EMBL/GenBank/DDBJ whole genome shotgun (WGS) entry which is preliminary data.</text>
</comment>
<evidence type="ECO:0008006" key="4">
    <source>
        <dbReference type="Google" id="ProtNLM"/>
    </source>
</evidence>
<feature type="transmembrane region" description="Helical" evidence="1">
    <location>
        <begin position="434"/>
        <end position="459"/>
    </location>
</feature>
<organism evidence="2 3">
    <name type="scientific">Phytophthora palmivora</name>
    <dbReference type="NCBI Taxonomy" id="4796"/>
    <lineage>
        <taxon>Eukaryota</taxon>
        <taxon>Sar</taxon>
        <taxon>Stramenopiles</taxon>
        <taxon>Oomycota</taxon>
        <taxon>Peronosporomycetes</taxon>
        <taxon>Peronosporales</taxon>
        <taxon>Peronosporaceae</taxon>
        <taxon>Phytophthora</taxon>
    </lineage>
</organism>
<sequence>MTNWSRKLVKTWEATQVELNGNYSSKRVRDLAQYTRETSSLHVLAVILLTPIPCLLTTVVIDVLPLANPSQGVNANKVFWIREYYTFLVVTFLATEQFRYSVPILPYPLMRAIINSFIAAALSVTLMYGLALAIGFPLPFSILLVTPPWLSFITMFLAIEWGKKIRETPGSGTMLINVIKLWLCQVLMVFIYPPYYFIFTTLSPKGQTAFSMLLPVIKVAMRNVFGRTVVHMSDEVPEVITFNIEIYNALFISYCMQNSPSIGTTLMVTVTLLVQLAMSLRDVYEATQRMELVGRRLGGAHQYGEPQYSKLKPSAGGRKLSALLHAETMLLSDDSHIRIKVRSMSSVRVRSERLSSCHDENVLVESGEPSDTISVEERDFKFESRSTVQLQHSVEVRIPESVKLAKSNSVSKQLSPTLLQYVLEVRRLMYLTEFLVLINYVGVFIPLIFSIYMVVMYHLPNRMYYAQLANLSKDDLYEALKNVMFNCSLKLVALIILCSVLQYKLHFSALRQLAFVLEKQWFSVQTKAVFWVYYNVQCSLQHQGTTTYFILFVKNVNTKDCCYCSGYDYSFHFAWLQSSESNNSTMT</sequence>
<evidence type="ECO:0000313" key="2">
    <source>
        <dbReference type="EMBL" id="POM59038.1"/>
    </source>
</evidence>
<keyword evidence="1" id="KW-0472">Membrane</keyword>
<gene>
    <name evidence="2" type="ORF">PHPALM_36238</name>
</gene>
<name>A0A2P4X0F6_9STRA</name>
<feature type="transmembrane region" description="Helical" evidence="1">
    <location>
        <begin position="174"/>
        <end position="195"/>
    </location>
</feature>
<dbReference type="AlphaFoldDB" id="A0A2P4X0F6"/>
<evidence type="ECO:0000256" key="1">
    <source>
        <dbReference type="SAM" id="Phobius"/>
    </source>
</evidence>
<keyword evidence="3" id="KW-1185">Reference proteome</keyword>